<dbReference type="Proteomes" id="UP000814033">
    <property type="component" value="Unassembled WGS sequence"/>
</dbReference>
<reference evidence="1" key="1">
    <citation type="submission" date="2021-02" db="EMBL/GenBank/DDBJ databases">
        <authorList>
            <consortium name="DOE Joint Genome Institute"/>
            <person name="Ahrendt S."/>
            <person name="Looney B.P."/>
            <person name="Miyauchi S."/>
            <person name="Morin E."/>
            <person name="Drula E."/>
            <person name="Courty P.E."/>
            <person name="Chicoki N."/>
            <person name="Fauchery L."/>
            <person name="Kohler A."/>
            <person name="Kuo A."/>
            <person name="Labutti K."/>
            <person name="Pangilinan J."/>
            <person name="Lipzen A."/>
            <person name="Riley R."/>
            <person name="Andreopoulos W."/>
            <person name="He G."/>
            <person name="Johnson J."/>
            <person name="Barry K.W."/>
            <person name="Grigoriev I.V."/>
            <person name="Nagy L."/>
            <person name="Hibbett D."/>
            <person name="Henrissat B."/>
            <person name="Matheny P.B."/>
            <person name="Labbe J."/>
            <person name="Martin F."/>
        </authorList>
    </citation>
    <scope>NUCLEOTIDE SEQUENCE</scope>
    <source>
        <strain evidence="1">FP105234-sp</strain>
    </source>
</reference>
<proteinExistence type="predicted"/>
<name>A0ACB8RNR5_9AGAM</name>
<sequence>MSDWHDPDVVAQDSLAFLKLQHVLSGIYLWEFVTTISFKWSVFTRQRKYPRWSIWIYMGARLSPLLTIILIFVDFDYGHRLHCKTWLVFLYTFANSGFLCSAALIILRILAIWSRAWIPMAIAILAWVTNCAFIIHNIVISDAVWDPVDATCAILHSNDSQANILATLIMDVILLVLMLWGLVRCGRPASFGILQLLYIHGLFWLLVVTVAEIPTTVFIFLNLNTPLNQMFYTPQLIIMVIAGCRIYRNLVDYSDTTEIHVTESAPSGYLRRLDPR</sequence>
<gene>
    <name evidence="1" type="ORF">FA95DRAFT_1607343</name>
</gene>
<evidence type="ECO:0000313" key="1">
    <source>
        <dbReference type="EMBL" id="KAI0045894.1"/>
    </source>
</evidence>
<organism evidence="1 2">
    <name type="scientific">Auriscalpium vulgare</name>
    <dbReference type="NCBI Taxonomy" id="40419"/>
    <lineage>
        <taxon>Eukaryota</taxon>
        <taxon>Fungi</taxon>
        <taxon>Dikarya</taxon>
        <taxon>Basidiomycota</taxon>
        <taxon>Agaricomycotina</taxon>
        <taxon>Agaricomycetes</taxon>
        <taxon>Russulales</taxon>
        <taxon>Auriscalpiaceae</taxon>
        <taxon>Auriscalpium</taxon>
    </lineage>
</organism>
<keyword evidence="2" id="KW-1185">Reference proteome</keyword>
<evidence type="ECO:0000313" key="2">
    <source>
        <dbReference type="Proteomes" id="UP000814033"/>
    </source>
</evidence>
<protein>
    <submittedName>
        <fullName evidence="1">Uncharacterized protein</fullName>
    </submittedName>
</protein>
<reference evidence="1" key="2">
    <citation type="journal article" date="2022" name="New Phytol.">
        <title>Evolutionary transition to the ectomycorrhizal habit in the genomes of a hyperdiverse lineage of mushroom-forming fungi.</title>
        <authorList>
            <person name="Looney B."/>
            <person name="Miyauchi S."/>
            <person name="Morin E."/>
            <person name="Drula E."/>
            <person name="Courty P.E."/>
            <person name="Kohler A."/>
            <person name="Kuo A."/>
            <person name="LaButti K."/>
            <person name="Pangilinan J."/>
            <person name="Lipzen A."/>
            <person name="Riley R."/>
            <person name="Andreopoulos W."/>
            <person name="He G."/>
            <person name="Johnson J."/>
            <person name="Nolan M."/>
            <person name="Tritt A."/>
            <person name="Barry K.W."/>
            <person name="Grigoriev I.V."/>
            <person name="Nagy L.G."/>
            <person name="Hibbett D."/>
            <person name="Henrissat B."/>
            <person name="Matheny P.B."/>
            <person name="Labbe J."/>
            <person name="Martin F.M."/>
        </authorList>
    </citation>
    <scope>NUCLEOTIDE SEQUENCE</scope>
    <source>
        <strain evidence="1">FP105234-sp</strain>
    </source>
</reference>
<accession>A0ACB8RNR5</accession>
<dbReference type="EMBL" id="MU275939">
    <property type="protein sequence ID" value="KAI0045894.1"/>
    <property type="molecule type" value="Genomic_DNA"/>
</dbReference>
<comment type="caution">
    <text evidence="1">The sequence shown here is derived from an EMBL/GenBank/DDBJ whole genome shotgun (WGS) entry which is preliminary data.</text>
</comment>